<comment type="caution">
    <text evidence="1">The sequence shown here is derived from an EMBL/GenBank/DDBJ whole genome shotgun (WGS) entry which is preliminary data.</text>
</comment>
<evidence type="ECO:0000313" key="2">
    <source>
        <dbReference type="Proteomes" id="UP000216857"/>
    </source>
</evidence>
<sequence>MEDLDQYVDAYDASFPYARDNHGVLTAYAAELVSACQGFDGKIDICSLGIGYETVSRSIVLHLADKIRTYTAVEGSRLLIERYGKQADVPYDFELVHGYFETFDTDRRFDVIEMGFVLEHVTDPALIVDRFSRLLKPGGVICAAVPNALSMHRVLGARAGLLPDLYALNEWDYKLGHKRYFDRSSFRALFEGLNLDVSRETGLLLKPFSTSQLEMLNLPEAVWNVLIHAGDLAPEYAYGLYAEIRVPGARVHR</sequence>
<gene>
    <name evidence="1" type="ORF">CAL26_26035</name>
</gene>
<proteinExistence type="predicted"/>
<dbReference type="SUPFAM" id="SSF53335">
    <property type="entry name" value="S-adenosyl-L-methionine-dependent methyltransferases"/>
    <property type="match status" value="1"/>
</dbReference>
<dbReference type="Gene3D" id="3.40.50.150">
    <property type="entry name" value="Vaccinia Virus protein VP39"/>
    <property type="match status" value="1"/>
</dbReference>
<reference evidence="1" key="1">
    <citation type="submission" date="2017-05" db="EMBL/GenBank/DDBJ databases">
        <title>Complete and WGS of Bordetella genogroups.</title>
        <authorList>
            <person name="Spilker T."/>
            <person name="Lipuma J."/>
        </authorList>
    </citation>
    <scope>NUCLEOTIDE SEQUENCE</scope>
    <source>
        <strain evidence="1">AU21707</strain>
    </source>
</reference>
<protein>
    <recommendedName>
        <fullName evidence="3">SAM-dependent methyltransferase</fullName>
    </recommendedName>
</protein>
<dbReference type="RefSeq" id="WP_094849473.1">
    <property type="nucleotide sequence ID" value="NZ_NEVJ01000003.1"/>
</dbReference>
<evidence type="ECO:0008006" key="3">
    <source>
        <dbReference type="Google" id="ProtNLM"/>
    </source>
</evidence>
<dbReference type="AlphaFoldDB" id="A0A261R806"/>
<dbReference type="CDD" id="cd02440">
    <property type="entry name" value="AdoMet_MTases"/>
    <property type="match status" value="1"/>
</dbReference>
<dbReference type="Pfam" id="PF13489">
    <property type="entry name" value="Methyltransf_23"/>
    <property type="match status" value="1"/>
</dbReference>
<evidence type="ECO:0000313" key="1">
    <source>
        <dbReference type="EMBL" id="OZI20917.1"/>
    </source>
</evidence>
<accession>A0A261R806</accession>
<dbReference type="InterPro" id="IPR029063">
    <property type="entry name" value="SAM-dependent_MTases_sf"/>
</dbReference>
<dbReference type="Proteomes" id="UP000216857">
    <property type="component" value="Unassembled WGS sequence"/>
</dbReference>
<name>A0A261R806_9BORD</name>
<dbReference type="OrthoDB" id="8564939at2"/>
<keyword evidence="2" id="KW-1185">Reference proteome</keyword>
<dbReference type="EMBL" id="NEVJ01000003">
    <property type="protein sequence ID" value="OZI20917.1"/>
    <property type="molecule type" value="Genomic_DNA"/>
</dbReference>
<organism evidence="1 2">
    <name type="scientific">Bordetella genomosp. 9</name>
    <dbReference type="NCBI Taxonomy" id="1416803"/>
    <lineage>
        <taxon>Bacteria</taxon>
        <taxon>Pseudomonadati</taxon>
        <taxon>Pseudomonadota</taxon>
        <taxon>Betaproteobacteria</taxon>
        <taxon>Burkholderiales</taxon>
        <taxon>Alcaligenaceae</taxon>
        <taxon>Bordetella</taxon>
    </lineage>
</organism>